<dbReference type="InterPro" id="IPR006139">
    <property type="entry name" value="D-isomer_2_OHA_DH_cat_dom"/>
</dbReference>
<dbReference type="PANTHER" id="PTHR43333:SF1">
    <property type="entry name" value="D-ISOMER SPECIFIC 2-HYDROXYACID DEHYDROGENASE NAD-BINDING DOMAIN-CONTAINING PROTEIN"/>
    <property type="match status" value="1"/>
</dbReference>
<dbReference type="SUPFAM" id="SSF52283">
    <property type="entry name" value="Formate/glycerate dehydrogenase catalytic domain-like"/>
    <property type="match status" value="1"/>
</dbReference>
<dbReference type="Gene3D" id="3.40.50.720">
    <property type="entry name" value="NAD(P)-binding Rossmann-like Domain"/>
    <property type="match status" value="2"/>
</dbReference>
<evidence type="ECO:0000259" key="4">
    <source>
        <dbReference type="Pfam" id="PF00389"/>
    </source>
</evidence>
<dbReference type="SUPFAM" id="SSF51735">
    <property type="entry name" value="NAD(P)-binding Rossmann-fold domains"/>
    <property type="match status" value="1"/>
</dbReference>
<dbReference type="RefSeq" id="WP_386075855.1">
    <property type="nucleotide sequence ID" value="NZ_JBHTJT010000032.1"/>
</dbReference>
<dbReference type="InterPro" id="IPR006140">
    <property type="entry name" value="D-isomer_DH_NAD-bd"/>
</dbReference>
<evidence type="ECO:0000313" key="7">
    <source>
        <dbReference type="Proteomes" id="UP001597108"/>
    </source>
</evidence>
<keyword evidence="1 3" id="KW-0560">Oxidoreductase</keyword>
<dbReference type="Proteomes" id="UP001597108">
    <property type="component" value="Unassembled WGS sequence"/>
</dbReference>
<evidence type="ECO:0000256" key="2">
    <source>
        <dbReference type="ARBA" id="ARBA00023027"/>
    </source>
</evidence>
<dbReference type="CDD" id="cd05300">
    <property type="entry name" value="2-Hacid_dh_1"/>
    <property type="match status" value="1"/>
</dbReference>
<proteinExistence type="inferred from homology"/>
<dbReference type="EMBL" id="JBHTJT010000032">
    <property type="protein sequence ID" value="MFD0981081.1"/>
    <property type="molecule type" value="Genomic_DNA"/>
</dbReference>
<organism evidence="6 7">
    <name type="scientific">Tropicimonas aquimaris</name>
    <dbReference type="NCBI Taxonomy" id="914152"/>
    <lineage>
        <taxon>Bacteria</taxon>
        <taxon>Pseudomonadati</taxon>
        <taxon>Pseudomonadota</taxon>
        <taxon>Alphaproteobacteria</taxon>
        <taxon>Rhodobacterales</taxon>
        <taxon>Roseobacteraceae</taxon>
        <taxon>Tropicimonas</taxon>
    </lineage>
</organism>
<dbReference type="Pfam" id="PF02826">
    <property type="entry name" value="2-Hacid_dh_C"/>
    <property type="match status" value="1"/>
</dbReference>
<evidence type="ECO:0000256" key="3">
    <source>
        <dbReference type="RuleBase" id="RU003719"/>
    </source>
</evidence>
<accession>A0ABW3ITZ7</accession>
<name>A0ABW3ITZ7_9RHOB</name>
<evidence type="ECO:0000259" key="5">
    <source>
        <dbReference type="Pfam" id="PF02826"/>
    </source>
</evidence>
<gene>
    <name evidence="6" type="ORF">ACFQ2S_15660</name>
</gene>
<evidence type="ECO:0000313" key="6">
    <source>
        <dbReference type="EMBL" id="MFD0981081.1"/>
    </source>
</evidence>
<evidence type="ECO:0000256" key="1">
    <source>
        <dbReference type="ARBA" id="ARBA00023002"/>
    </source>
</evidence>
<keyword evidence="2" id="KW-0520">NAD</keyword>
<keyword evidence="7" id="KW-1185">Reference proteome</keyword>
<comment type="similarity">
    <text evidence="3">Belongs to the D-isomer specific 2-hydroxyacid dehydrogenase family.</text>
</comment>
<feature type="domain" description="D-isomer specific 2-hydroxyacid dehydrogenase NAD-binding" evidence="5">
    <location>
        <begin position="109"/>
        <end position="280"/>
    </location>
</feature>
<comment type="caution">
    <text evidence="6">The sequence shown here is derived from an EMBL/GenBank/DDBJ whole genome shotgun (WGS) entry which is preliminary data.</text>
</comment>
<dbReference type="PANTHER" id="PTHR43333">
    <property type="entry name" value="2-HACID_DH_C DOMAIN-CONTAINING PROTEIN"/>
    <property type="match status" value="1"/>
</dbReference>
<reference evidence="7" key="1">
    <citation type="journal article" date="2019" name="Int. J. Syst. Evol. Microbiol.">
        <title>The Global Catalogue of Microorganisms (GCM) 10K type strain sequencing project: providing services to taxonomists for standard genome sequencing and annotation.</title>
        <authorList>
            <consortium name="The Broad Institute Genomics Platform"/>
            <consortium name="The Broad Institute Genome Sequencing Center for Infectious Disease"/>
            <person name="Wu L."/>
            <person name="Ma J."/>
        </authorList>
    </citation>
    <scope>NUCLEOTIDE SEQUENCE [LARGE SCALE GENOMIC DNA]</scope>
    <source>
        <strain evidence="7">CCUG 60524</strain>
    </source>
</reference>
<feature type="domain" description="D-isomer specific 2-hydroxyacid dehydrogenase catalytic" evidence="4">
    <location>
        <begin position="31"/>
        <end position="306"/>
    </location>
</feature>
<sequence>MKTIIVQHELPDWADWYVDKLSDAFPEHLFRAAHTMEDAMALARDANAFVGIGPKMTSELVAAMPGLEWVQSLSTGVDNLLAMQALPVTVPISRCSGVHGPQMAELALTFMLALARRLPEALQAQTTGAWHREPQPLLLGKTVCLVGLGSIAETLALYCSTLGMRVIGVSGRGNAPHVDRIYPRAQLEQAAAEADFLVVLVPLSAETRHIIGRSVLDAMKPSAFLINIARGGCVDEAALLDALHRGSIAGAGIDVFEQEPLPADNPLRTAPNAILTPHIGGFADTYHEQCFPTVLTNMRTYLENGPDALTGAVRRCDAD</sequence>
<dbReference type="InterPro" id="IPR036291">
    <property type="entry name" value="NAD(P)-bd_dom_sf"/>
</dbReference>
<protein>
    <submittedName>
        <fullName evidence="6">D-2-hydroxyacid dehydrogenase</fullName>
    </submittedName>
</protein>
<dbReference type="Pfam" id="PF00389">
    <property type="entry name" value="2-Hacid_dh"/>
    <property type="match status" value="1"/>
</dbReference>